<dbReference type="RefSeq" id="WP_332922114.1">
    <property type="nucleotide sequence ID" value="NZ_AP025292.1"/>
</dbReference>
<gene>
    <name evidence="2" type="ORF">PEPS_07510</name>
</gene>
<organism evidence="2 3">
    <name type="scientific">Persicobacter psychrovividus</name>
    <dbReference type="NCBI Taxonomy" id="387638"/>
    <lineage>
        <taxon>Bacteria</taxon>
        <taxon>Pseudomonadati</taxon>
        <taxon>Bacteroidota</taxon>
        <taxon>Cytophagia</taxon>
        <taxon>Cytophagales</taxon>
        <taxon>Persicobacteraceae</taxon>
        <taxon>Persicobacter</taxon>
    </lineage>
</organism>
<dbReference type="InterPro" id="IPR036465">
    <property type="entry name" value="vWFA_dom_sf"/>
</dbReference>
<dbReference type="EMBL" id="AP025292">
    <property type="protein sequence ID" value="BDC98470.1"/>
    <property type="molecule type" value="Genomic_DNA"/>
</dbReference>
<evidence type="ECO:0000313" key="2">
    <source>
        <dbReference type="EMBL" id="BDC98470.1"/>
    </source>
</evidence>
<name>A0ABN6L5P8_9BACT</name>
<dbReference type="PANTHER" id="PTHR33608:SF6">
    <property type="entry name" value="BLL2464 PROTEIN"/>
    <property type="match status" value="1"/>
</dbReference>
<dbReference type="InterPro" id="IPR002881">
    <property type="entry name" value="DUF58"/>
</dbReference>
<protein>
    <recommendedName>
        <fullName evidence="1">DUF58 domain-containing protein</fullName>
    </recommendedName>
</protein>
<dbReference type="Pfam" id="PF01882">
    <property type="entry name" value="DUF58"/>
    <property type="match status" value="1"/>
</dbReference>
<evidence type="ECO:0000259" key="1">
    <source>
        <dbReference type="Pfam" id="PF01882"/>
    </source>
</evidence>
<keyword evidence="3" id="KW-1185">Reference proteome</keyword>
<accession>A0ABN6L5P8</accession>
<dbReference type="Gene3D" id="3.40.50.410">
    <property type="entry name" value="von Willebrand factor, type A domain"/>
    <property type="match status" value="1"/>
</dbReference>
<dbReference type="SUPFAM" id="SSF53300">
    <property type="entry name" value="vWA-like"/>
    <property type="match status" value="1"/>
</dbReference>
<dbReference type="Proteomes" id="UP001354989">
    <property type="component" value="Chromosome"/>
</dbReference>
<sequence>MKEIFQKIRKYEIRIRKAVKSQMQGDFHSIFKGSGLEFDDVRAYQYGDDVRSIDWHVTAKGHGTYIKTFKEEKEQTVFFLVDVSASQQIGKKGKQKIDITNEITSVLSLSAVKEGSSVGAICFSDQKEKYIKAGKGESQAYQLITSLYKLVPKSKRTSLNKGIESCLNLVRRKSIIILISDFIDEGYERNLKSLAKRHDLVVLHIFDQRETKLPRLGIIPLYDKESEKTIWVNTSSAHFRNKIANKYGGNQNKLKELCQKYEANYLRIDTEEDYVPQLIKLFKVRNLSKKNG</sequence>
<evidence type="ECO:0000313" key="3">
    <source>
        <dbReference type="Proteomes" id="UP001354989"/>
    </source>
</evidence>
<proteinExistence type="predicted"/>
<feature type="domain" description="DUF58" evidence="1">
    <location>
        <begin position="40"/>
        <end position="247"/>
    </location>
</feature>
<dbReference type="PANTHER" id="PTHR33608">
    <property type="entry name" value="BLL2464 PROTEIN"/>
    <property type="match status" value="1"/>
</dbReference>
<dbReference type="CDD" id="cd00198">
    <property type="entry name" value="vWFA"/>
    <property type="match status" value="1"/>
</dbReference>
<reference evidence="2 3" key="1">
    <citation type="submission" date="2021-12" db="EMBL/GenBank/DDBJ databases">
        <title>Genome sequencing of bacteria with rrn-lacking chromosome and rrn-plasmid.</title>
        <authorList>
            <person name="Anda M."/>
            <person name="Iwasaki W."/>
        </authorList>
    </citation>
    <scope>NUCLEOTIDE SEQUENCE [LARGE SCALE GENOMIC DNA]</scope>
    <source>
        <strain evidence="2 3">NBRC 101262</strain>
    </source>
</reference>